<evidence type="ECO:0000313" key="2">
    <source>
        <dbReference type="Proteomes" id="UP000182160"/>
    </source>
</evidence>
<protein>
    <submittedName>
        <fullName evidence="1">Uncharacterized protein</fullName>
    </submittedName>
</protein>
<dbReference type="Proteomes" id="UP000182160">
    <property type="component" value="Unassembled WGS sequence"/>
</dbReference>
<dbReference type="EMBL" id="FOBO01000001">
    <property type="protein sequence ID" value="SEL99825.1"/>
    <property type="molecule type" value="Genomic_DNA"/>
</dbReference>
<reference evidence="1 2" key="1">
    <citation type="submission" date="2016-10" db="EMBL/GenBank/DDBJ databases">
        <authorList>
            <person name="de Groot N.N."/>
        </authorList>
    </citation>
    <scope>NUCLEOTIDE SEQUENCE [LARGE SCALE GENOMIC DNA]</scope>
    <source>
        <strain evidence="1 2">DSM 11457</strain>
    </source>
</reference>
<dbReference type="InterPro" id="IPR045516">
    <property type="entry name" value="DUF6477"/>
</dbReference>
<proteinExistence type="predicted"/>
<dbReference type="RefSeq" id="WP_074784522.1">
    <property type="nucleotide sequence ID" value="NZ_FOBO01000001.1"/>
</dbReference>
<accession>A0A1H7UT25</accession>
<sequence length="98" mass="10739">MQDVLSALNGLRRTPLLIRAARIGVCDYNRAVHLPRHLGPAALPRAAEALVRLMEIEAAQERDRTARAAGYRAARHVDVLIAMMGEARHLRAPQTAPA</sequence>
<evidence type="ECO:0000313" key="1">
    <source>
        <dbReference type="EMBL" id="SEL99825.1"/>
    </source>
</evidence>
<organism evidence="1 2">
    <name type="scientific">Roseovarius tolerans</name>
    <dbReference type="NCBI Taxonomy" id="74031"/>
    <lineage>
        <taxon>Bacteria</taxon>
        <taxon>Pseudomonadati</taxon>
        <taxon>Pseudomonadota</taxon>
        <taxon>Alphaproteobacteria</taxon>
        <taxon>Rhodobacterales</taxon>
        <taxon>Roseobacteraceae</taxon>
        <taxon>Roseovarius</taxon>
    </lineage>
</organism>
<gene>
    <name evidence="1" type="ORF">SAMN04488077_101244</name>
</gene>
<dbReference type="AlphaFoldDB" id="A0A1H7UT25"/>
<name>A0A1H7UT25_9RHOB</name>
<dbReference type="Pfam" id="PF20083">
    <property type="entry name" value="DUF6477"/>
    <property type="match status" value="1"/>
</dbReference>